<name>A0A9W6B909_9FLAO</name>
<protein>
    <recommendedName>
        <fullName evidence="3">YD repeat-containing protein</fullName>
    </recommendedName>
</protein>
<accession>A0A9W6B909</accession>
<dbReference type="Gene3D" id="2.180.10.10">
    <property type="entry name" value="RHS repeat-associated core"/>
    <property type="match status" value="1"/>
</dbReference>
<proteinExistence type="predicted"/>
<dbReference type="AlphaFoldDB" id="A0A9W6B909"/>
<sequence>MFWLIYENMTQNLNKGITNITYNHLNLPAQVLTNQGTITYIYDATGIKLKKTVVKNTHSINQVTEYCGSFIYSNDVLEYIAQPEGYIEPVFFGS</sequence>
<comment type="caution">
    <text evidence="1">The sequence shown here is derived from an EMBL/GenBank/DDBJ whole genome shotgun (WGS) entry which is preliminary data.</text>
</comment>
<evidence type="ECO:0008006" key="3">
    <source>
        <dbReference type="Google" id="ProtNLM"/>
    </source>
</evidence>
<organism evidence="1 2">
    <name type="scientific">Neptunitalea chrysea</name>
    <dbReference type="NCBI Taxonomy" id="1647581"/>
    <lineage>
        <taxon>Bacteria</taxon>
        <taxon>Pseudomonadati</taxon>
        <taxon>Bacteroidota</taxon>
        <taxon>Flavobacteriia</taxon>
        <taxon>Flavobacteriales</taxon>
        <taxon>Flavobacteriaceae</taxon>
        <taxon>Neptunitalea</taxon>
    </lineage>
</organism>
<evidence type="ECO:0000313" key="2">
    <source>
        <dbReference type="Proteomes" id="UP001143545"/>
    </source>
</evidence>
<dbReference type="Proteomes" id="UP001143545">
    <property type="component" value="Unassembled WGS sequence"/>
</dbReference>
<reference evidence="1" key="1">
    <citation type="submission" date="2022-07" db="EMBL/GenBank/DDBJ databases">
        <title>Taxonomy of Novel Oxalotrophic and Methylotrophic Bacteria.</title>
        <authorList>
            <person name="Sahin N."/>
            <person name="Tani A."/>
        </authorList>
    </citation>
    <scope>NUCLEOTIDE SEQUENCE</scope>
    <source>
        <strain evidence="1">AM327</strain>
    </source>
</reference>
<dbReference type="EMBL" id="BRVP01000030">
    <property type="protein sequence ID" value="GLB54012.1"/>
    <property type="molecule type" value="Genomic_DNA"/>
</dbReference>
<keyword evidence="2" id="KW-1185">Reference proteome</keyword>
<evidence type="ECO:0000313" key="1">
    <source>
        <dbReference type="EMBL" id="GLB54012.1"/>
    </source>
</evidence>
<gene>
    <name evidence="1" type="ORF">NBRC110019_30530</name>
</gene>